<dbReference type="InterPro" id="IPR036869">
    <property type="entry name" value="J_dom_sf"/>
</dbReference>
<dbReference type="Pfam" id="PF13174">
    <property type="entry name" value="TPR_6"/>
    <property type="match status" value="2"/>
</dbReference>
<organism evidence="4 5">
    <name type="scientific">Pseudochryseolinea flava</name>
    <dbReference type="NCBI Taxonomy" id="2059302"/>
    <lineage>
        <taxon>Bacteria</taxon>
        <taxon>Pseudomonadati</taxon>
        <taxon>Bacteroidota</taxon>
        <taxon>Cytophagia</taxon>
        <taxon>Cytophagales</taxon>
        <taxon>Fulvivirgaceae</taxon>
        <taxon>Pseudochryseolinea</taxon>
    </lineage>
</organism>
<dbReference type="PROSITE" id="PS50076">
    <property type="entry name" value="DNAJ_2"/>
    <property type="match status" value="1"/>
</dbReference>
<dbReference type="Gene3D" id="1.10.287.110">
    <property type="entry name" value="DnaJ domain"/>
    <property type="match status" value="1"/>
</dbReference>
<name>A0A364XZK1_9BACT</name>
<reference evidence="4 5" key="1">
    <citation type="submission" date="2018-06" db="EMBL/GenBank/DDBJ databases">
        <title>Chryseolinea flavus sp. nov., a member of the phylum Bacteroidetes isolated from soil.</title>
        <authorList>
            <person name="Li Y."/>
            <person name="Wang J."/>
        </authorList>
    </citation>
    <scope>NUCLEOTIDE SEQUENCE [LARGE SCALE GENOMIC DNA]</scope>
    <source>
        <strain evidence="4 5">SDU1-6</strain>
    </source>
</reference>
<dbReference type="InterPro" id="IPR019734">
    <property type="entry name" value="TPR_rpt"/>
</dbReference>
<keyword evidence="2" id="KW-1133">Transmembrane helix</keyword>
<gene>
    <name evidence="4" type="ORF">DQQ10_20145</name>
</gene>
<feature type="transmembrane region" description="Helical" evidence="2">
    <location>
        <begin position="108"/>
        <end position="132"/>
    </location>
</feature>
<accession>A0A364XZK1</accession>
<sequence>MDYYSILQVARSADAAQIKAAYKRLAKLYHPDHNPGNIIAEEKFKQINEAYHVLTDPLKKSRYDETFQSYKIPQKEQRTEVQRRRYYKMRHAMQSVYRIDREYFRIQALTFLVFIVIAGFCLTLFHTATYLWNNDRNNDFSAQTQAIGQAKAMFFQGNFERAITYLDTLQKRNPGALQLSFTRDSLLDEIRRKAEQDFDAHQYANAVVNYRILEKKESPPSQKTLQGIAFCQYYLGNYREAVVAMKQLHHQNPNDLNLIYNIGIINLDYLENAQEAILYFNLGEKKFKENLSALYGDNFASRFSDNDLPDVYYELFIGQARTSLQLNNNAMAQGACDWAMKLRPTRGEPYALRAICNLREGKRHLACNDLTESQQRLYPGADSLIQLHCR</sequence>
<dbReference type="Gene3D" id="1.25.40.10">
    <property type="entry name" value="Tetratricopeptide repeat domain"/>
    <property type="match status" value="1"/>
</dbReference>
<evidence type="ECO:0000313" key="4">
    <source>
        <dbReference type="EMBL" id="RAV99213.1"/>
    </source>
</evidence>
<evidence type="ECO:0000256" key="1">
    <source>
        <dbReference type="ARBA" id="ARBA00023186"/>
    </source>
</evidence>
<dbReference type="InterPro" id="IPR011990">
    <property type="entry name" value="TPR-like_helical_dom_sf"/>
</dbReference>
<dbReference type="OrthoDB" id="1495940at2"/>
<feature type="domain" description="J" evidence="3">
    <location>
        <begin position="2"/>
        <end position="67"/>
    </location>
</feature>
<dbReference type="Proteomes" id="UP000251889">
    <property type="component" value="Unassembled WGS sequence"/>
</dbReference>
<dbReference type="InterPro" id="IPR051938">
    <property type="entry name" value="Apopto_cytoskel_mod"/>
</dbReference>
<evidence type="ECO:0000313" key="5">
    <source>
        <dbReference type="Proteomes" id="UP000251889"/>
    </source>
</evidence>
<keyword evidence="1" id="KW-0143">Chaperone</keyword>
<dbReference type="PANTHER" id="PTHR44145">
    <property type="entry name" value="DNAJ HOMOLOG SUBFAMILY A MEMBER 3, MITOCHONDRIAL"/>
    <property type="match status" value="1"/>
</dbReference>
<dbReference type="AlphaFoldDB" id="A0A364XZK1"/>
<proteinExistence type="predicted"/>
<dbReference type="Pfam" id="PF00226">
    <property type="entry name" value="DnaJ"/>
    <property type="match status" value="1"/>
</dbReference>
<dbReference type="RefSeq" id="WP_112748727.1">
    <property type="nucleotide sequence ID" value="NZ_QMFY01000012.1"/>
</dbReference>
<dbReference type="SMART" id="SM00271">
    <property type="entry name" value="DnaJ"/>
    <property type="match status" value="1"/>
</dbReference>
<evidence type="ECO:0000259" key="3">
    <source>
        <dbReference type="PROSITE" id="PS50076"/>
    </source>
</evidence>
<dbReference type="EMBL" id="QMFY01000012">
    <property type="protein sequence ID" value="RAV99213.1"/>
    <property type="molecule type" value="Genomic_DNA"/>
</dbReference>
<evidence type="ECO:0000256" key="2">
    <source>
        <dbReference type="SAM" id="Phobius"/>
    </source>
</evidence>
<keyword evidence="2" id="KW-0812">Transmembrane</keyword>
<dbReference type="PANTHER" id="PTHR44145:SF3">
    <property type="entry name" value="DNAJ HOMOLOG SUBFAMILY A MEMBER 3, MITOCHONDRIAL"/>
    <property type="match status" value="1"/>
</dbReference>
<comment type="caution">
    <text evidence="4">The sequence shown here is derived from an EMBL/GenBank/DDBJ whole genome shotgun (WGS) entry which is preliminary data.</text>
</comment>
<keyword evidence="2" id="KW-0472">Membrane</keyword>
<protein>
    <recommendedName>
        <fullName evidence="3">J domain-containing protein</fullName>
    </recommendedName>
</protein>
<keyword evidence="5" id="KW-1185">Reference proteome</keyword>
<dbReference type="SUPFAM" id="SSF48452">
    <property type="entry name" value="TPR-like"/>
    <property type="match status" value="2"/>
</dbReference>
<dbReference type="PRINTS" id="PR00625">
    <property type="entry name" value="JDOMAIN"/>
</dbReference>
<dbReference type="InterPro" id="IPR001623">
    <property type="entry name" value="DnaJ_domain"/>
</dbReference>
<dbReference type="CDD" id="cd06257">
    <property type="entry name" value="DnaJ"/>
    <property type="match status" value="1"/>
</dbReference>
<dbReference type="SUPFAM" id="SSF46565">
    <property type="entry name" value="Chaperone J-domain"/>
    <property type="match status" value="1"/>
</dbReference>